<dbReference type="AlphaFoldDB" id="A0A143WPA2"/>
<dbReference type="PATRIC" id="fig|189385.6.peg.129"/>
<dbReference type="EMBL" id="LN999056">
    <property type="protein sequence ID" value="CUX79147.1"/>
    <property type="molecule type" value="Genomic_DNA"/>
</dbReference>
<organism evidence="1 2">
    <name type="scientific">Tremblaya princeps</name>
    <dbReference type="NCBI Taxonomy" id="189385"/>
    <lineage>
        <taxon>Bacteria</taxon>
        <taxon>Pseudomonadati</taxon>
        <taxon>Pseudomonadota</taxon>
        <taxon>Betaproteobacteria</taxon>
        <taxon>Candidatus Tremblayella</taxon>
    </lineage>
</organism>
<gene>
    <name evidence="1" type="ORF">FVIR_TP00104</name>
</gene>
<dbReference type="Proteomes" id="UP000075241">
    <property type="component" value="Chromosome I"/>
</dbReference>
<evidence type="ECO:0000313" key="1">
    <source>
        <dbReference type="EMBL" id="CUX79147.1"/>
    </source>
</evidence>
<reference evidence="2" key="1">
    <citation type="submission" date="2016-01" db="EMBL/GenBank/DDBJ databases">
        <authorList>
            <person name="Husnik F."/>
        </authorList>
    </citation>
    <scope>NUCLEOTIDE SEQUENCE [LARGE SCALE GENOMIC DNA]</scope>
</reference>
<name>A0A143WPA2_TREPR</name>
<accession>A0A143WPA2</accession>
<protein>
    <submittedName>
        <fullName evidence="1">Uncharacterized protein</fullName>
    </submittedName>
</protein>
<evidence type="ECO:0000313" key="2">
    <source>
        <dbReference type="Proteomes" id="UP000075241"/>
    </source>
</evidence>
<proteinExistence type="predicted"/>
<sequence>MSSERCCSHKACVRLAVRITKLGLGGSIAVSRVHVDKWLANGKQLVSLESDKKPISVPCCQALDGCSVAEVCVLAEVASFPARWRAAFRPHCWSSALPLPAAALGAHARRIARAARSHRSAPERHATASMLRALAASGRVVRPDRAARTASIAWRSYCVYCECTFAAQCAGPRSARLDYQALAQRAAPEHGYRLPLSMRPWLVALCSGLAEAEYIGASTLIIWWAELRGTPIGARLALCSNALGWRAVSTAWLRTQPGYENISAWVGSKLLVALGQPATVLVFYACTGRIVGCGVVGSWEELLTSSVALGAEWAEMLCSQEHWRWLAGAVL</sequence>